<name>A0AAV5KFK4_9ROSI</name>
<proteinExistence type="predicted"/>
<gene>
    <name evidence="1" type="ORF">SLEP1_g33099</name>
</gene>
<dbReference type="Proteomes" id="UP001054252">
    <property type="component" value="Unassembled WGS sequence"/>
</dbReference>
<accession>A0AAV5KFK4</accession>
<dbReference type="EMBL" id="BPVZ01000062">
    <property type="protein sequence ID" value="GKV23363.1"/>
    <property type="molecule type" value="Genomic_DNA"/>
</dbReference>
<protein>
    <submittedName>
        <fullName evidence="1">Uncharacterized protein</fullName>
    </submittedName>
</protein>
<sequence length="51" mass="5987">MFEYHAMNLLSFRYSRNPSTGPSNCREKELRDFGPNFVNLVEQNNCFTTLP</sequence>
<evidence type="ECO:0000313" key="1">
    <source>
        <dbReference type="EMBL" id="GKV23363.1"/>
    </source>
</evidence>
<evidence type="ECO:0000313" key="2">
    <source>
        <dbReference type="Proteomes" id="UP001054252"/>
    </source>
</evidence>
<dbReference type="AlphaFoldDB" id="A0AAV5KFK4"/>
<reference evidence="1 2" key="1">
    <citation type="journal article" date="2021" name="Commun. Biol.">
        <title>The genome of Shorea leprosula (Dipterocarpaceae) highlights the ecological relevance of drought in aseasonal tropical rainforests.</title>
        <authorList>
            <person name="Ng K.K.S."/>
            <person name="Kobayashi M.J."/>
            <person name="Fawcett J.A."/>
            <person name="Hatakeyama M."/>
            <person name="Paape T."/>
            <person name="Ng C.H."/>
            <person name="Ang C.C."/>
            <person name="Tnah L.H."/>
            <person name="Lee C.T."/>
            <person name="Nishiyama T."/>
            <person name="Sese J."/>
            <person name="O'Brien M.J."/>
            <person name="Copetti D."/>
            <person name="Mohd Noor M.I."/>
            <person name="Ong R.C."/>
            <person name="Putra M."/>
            <person name="Sireger I.Z."/>
            <person name="Indrioko S."/>
            <person name="Kosugi Y."/>
            <person name="Izuno A."/>
            <person name="Isagi Y."/>
            <person name="Lee S.L."/>
            <person name="Shimizu K.K."/>
        </authorList>
    </citation>
    <scope>NUCLEOTIDE SEQUENCE [LARGE SCALE GENOMIC DNA]</scope>
    <source>
        <strain evidence="1">214</strain>
    </source>
</reference>
<comment type="caution">
    <text evidence="1">The sequence shown here is derived from an EMBL/GenBank/DDBJ whole genome shotgun (WGS) entry which is preliminary data.</text>
</comment>
<keyword evidence="2" id="KW-1185">Reference proteome</keyword>
<organism evidence="1 2">
    <name type="scientific">Rubroshorea leprosula</name>
    <dbReference type="NCBI Taxonomy" id="152421"/>
    <lineage>
        <taxon>Eukaryota</taxon>
        <taxon>Viridiplantae</taxon>
        <taxon>Streptophyta</taxon>
        <taxon>Embryophyta</taxon>
        <taxon>Tracheophyta</taxon>
        <taxon>Spermatophyta</taxon>
        <taxon>Magnoliopsida</taxon>
        <taxon>eudicotyledons</taxon>
        <taxon>Gunneridae</taxon>
        <taxon>Pentapetalae</taxon>
        <taxon>rosids</taxon>
        <taxon>malvids</taxon>
        <taxon>Malvales</taxon>
        <taxon>Dipterocarpaceae</taxon>
        <taxon>Rubroshorea</taxon>
    </lineage>
</organism>